<keyword evidence="2" id="KW-0472">Membrane</keyword>
<proteinExistence type="predicted"/>
<name>A0ABW9A1J7_9BURK</name>
<comment type="caution">
    <text evidence="3">The sequence shown here is derived from an EMBL/GenBank/DDBJ whole genome shotgun (WGS) entry which is preliminary data.</text>
</comment>
<feature type="region of interest" description="Disordered" evidence="1">
    <location>
        <begin position="62"/>
        <end position="86"/>
    </location>
</feature>
<organism evidence="3 4">
    <name type="scientific">Paraburkholderia agricolaris</name>
    <dbReference type="NCBI Taxonomy" id="2152888"/>
    <lineage>
        <taxon>Bacteria</taxon>
        <taxon>Pseudomonadati</taxon>
        <taxon>Pseudomonadota</taxon>
        <taxon>Betaproteobacteria</taxon>
        <taxon>Burkholderiales</taxon>
        <taxon>Burkholderiaceae</taxon>
        <taxon>Paraburkholderia</taxon>
    </lineage>
</organism>
<dbReference type="RefSeq" id="WP_408331234.1">
    <property type="nucleotide sequence ID" value="NZ_JAQQFH010000019.1"/>
</dbReference>
<evidence type="ECO:0000313" key="4">
    <source>
        <dbReference type="Proteomes" id="UP001629249"/>
    </source>
</evidence>
<feature type="transmembrane region" description="Helical" evidence="2">
    <location>
        <begin position="29"/>
        <end position="54"/>
    </location>
</feature>
<accession>A0ABW9A1J7</accession>
<reference evidence="3 4" key="1">
    <citation type="journal article" date="2024" name="Chem. Sci.">
        <title>Discovery of megapolipeptins by genome mining of a Burkholderiales bacteria collection.</title>
        <authorList>
            <person name="Paulo B.S."/>
            <person name="Recchia M.J.J."/>
            <person name="Lee S."/>
            <person name="Fergusson C.H."/>
            <person name="Romanowski S.B."/>
            <person name="Hernandez A."/>
            <person name="Krull N."/>
            <person name="Liu D.Y."/>
            <person name="Cavanagh H."/>
            <person name="Bos A."/>
            <person name="Gray C.A."/>
            <person name="Murphy B.T."/>
            <person name="Linington R.G."/>
            <person name="Eustaquio A.S."/>
        </authorList>
    </citation>
    <scope>NUCLEOTIDE SEQUENCE [LARGE SCALE GENOMIC DNA]</scope>
    <source>
        <strain evidence="3 4">RL16-012-BIC-B</strain>
    </source>
</reference>
<protein>
    <submittedName>
        <fullName evidence="3">Uncharacterized protein</fullName>
    </submittedName>
</protein>
<sequence>MTVFLQLFVSLVIWGIVWRFTAKYWRKKGWGPAISHVCAGLSGFVTAILILALLAPAHENEVGSTARENEKNPSKESMQRRETGASNSAALTELPQTFTGVPSTETQWPTLASITVPVSNDEREFLHDMACLDETECYGEKRFERYIMGTYPDLKKIKFVRPNEVANDDEGTVSMLRQQFVQGLYFAKRIKLANGQSLFDFMQSCSGGFRENDSAESSYDSKNDSNYFTLQYFVALRKKSNGDPVELTLTFDRRGNQIIANSPFFSSNVLRYADFLARHNVKCATADRL</sequence>
<keyword evidence="2" id="KW-0812">Transmembrane</keyword>
<keyword evidence="4" id="KW-1185">Reference proteome</keyword>
<evidence type="ECO:0000313" key="3">
    <source>
        <dbReference type="EMBL" id="MFL9888985.1"/>
    </source>
</evidence>
<dbReference type="EMBL" id="JAQQFN010000054">
    <property type="protein sequence ID" value="MFL9888985.1"/>
    <property type="molecule type" value="Genomic_DNA"/>
</dbReference>
<evidence type="ECO:0000256" key="2">
    <source>
        <dbReference type="SAM" id="Phobius"/>
    </source>
</evidence>
<evidence type="ECO:0000256" key="1">
    <source>
        <dbReference type="SAM" id="MobiDB-lite"/>
    </source>
</evidence>
<gene>
    <name evidence="3" type="ORF">PQR66_38600</name>
</gene>
<keyword evidence="2" id="KW-1133">Transmembrane helix</keyword>
<feature type="compositionally biased region" description="Basic and acidic residues" evidence="1">
    <location>
        <begin position="67"/>
        <end position="83"/>
    </location>
</feature>
<dbReference type="Proteomes" id="UP001629249">
    <property type="component" value="Unassembled WGS sequence"/>
</dbReference>